<sequence>MLLNKHRSISGPPADSSWRHRVDRTCRRGNALHCTRLMLPERHSISVLTTNVESHAGCSIVVRISLDHRHQTKVLYPSSPRCPRWIWTRST</sequence>
<name>A0A4P2VHE6_9ARCH</name>
<protein>
    <submittedName>
        <fullName evidence="2">Uncharacterized protein</fullName>
    </submittedName>
</protein>
<evidence type="ECO:0000256" key="1">
    <source>
        <dbReference type="SAM" id="MobiDB-lite"/>
    </source>
</evidence>
<evidence type="ECO:0000313" key="3">
    <source>
        <dbReference type="Proteomes" id="UP000509448"/>
    </source>
</evidence>
<dbReference type="Proteomes" id="UP000509448">
    <property type="component" value="Chromosome"/>
</dbReference>
<proteinExistence type="predicted"/>
<gene>
    <name evidence="2" type="ORF">NAS2_1448</name>
</gene>
<organism evidence="2 3">
    <name type="scientific">Conexivisphaera calida</name>
    <dbReference type="NCBI Taxonomy" id="1874277"/>
    <lineage>
        <taxon>Archaea</taxon>
        <taxon>Nitrososphaerota</taxon>
        <taxon>Conexivisphaeria</taxon>
        <taxon>Conexivisphaerales</taxon>
        <taxon>Conexivisphaeraceae</taxon>
        <taxon>Conexivisphaera</taxon>
    </lineage>
</organism>
<dbReference type="AlphaFoldDB" id="A0A4P2VHE6"/>
<dbReference type="KEGG" id="ccai:NAS2_1448"/>
<dbReference type="EMBL" id="AP018732">
    <property type="protein sequence ID" value="BBE42833.1"/>
    <property type="molecule type" value="Genomic_DNA"/>
</dbReference>
<evidence type="ECO:0000313" key="2">
    <source>
        <dbReference type="EMBL" id="BBE42833.1"/>
    </source>
</evidence>
<feature type="region of interest" description="Disordered" evidence="1">
    <location>
        <begin position="1"/>
        <end position="20"/>
    </location>
</feature>
<keyword evidence="3" id="KW-1185">Reference proteome</keyword>
<accession>A0A4P2VHE6</accession>
<reference evidence="2 3" key="1">
    <citation type="journal article" date="2019" name="ISME J.">
        <title>Isolation and characterization of a thermophilic sulfur- and iron-reducing thaumarchaeote from a terrestrial acidic hot spring.</title>
        <authorList>
            <person name="Kato S."/>
            <person name="Itoh T."/>
            <person name="Yuki M."/>
            <person name="Nagamori M."/>
            <person name="Ohnishi M."/>
            <person name="Uematsu K."/>
            <person name="Suzuki K."/>
            <person name="Takashina T."/>
            <person name="Ohkuma M."/>
        </authorList>
    </citation>
    <scope>NUCLEOTIDE SEQUENCE [LARGE SCALE GENOMIC DNA]</scope>
    <source>
        <strain evidence="2 3">NAS-02</strain>
    </source>
</reference>